<evidence type="ECO:0000256" key="1">
    <source>
        <dbReference type="ARBA" id="ARBA00011082"/>
    </source>
</evidence>
<dbReference type="VEuPathDB" id="MicrosporidiaDB:NCER_100331"/>
<feature type="coiled-coil region" evidence="4">
    <location>
        <begin position="144"/>
        <end position="171"/>
    </location>
</feature>
<dbReference type="InterPro" id="IPR035970">
    <property type="entry name" value="60S_ribosomal_eL19_sf"/>
</dbReference>
<accession>C4V7A7</accession>
<dbReference type="InterPro" id="IPR015972">
    <property type="entry name" value="Ribosomal_eL19_dom1"/>
</dbReference>
<feature type="domain" description="Large ribosomal subunit protein eL19" evidence="5">
    <location>
        <begin position="10"/>
        <end position="152"/>
    </location>
</feature>
<evidence type="ECO:0000256" key="2">
    <source>
        <dbReference type="ARBA" id="ARBA00022980"/>
    </source>
</evidence>
<dbReference type="GO" id="GO:0003723">
    <property type="term" value="F:RNA binding"/>
    <property type="evidence" value="ECO:0007669"/>
    <property type="project" value="InterPro"/>
</dbReference>
<organism evidence="7">
    <name type="scientific">Vairimorpha ceranae (strain BRL01)</name>
    <name type="common">Microsporidian parasite</name>
    <name type="synonym">Nosema ceranae</name>
    <dbReference type="NCBI Taxonomy" id="578460"/>
    <lineage>
        <taxon>Eukaryota</taxon>
        <taxon>Fungi</taxon>
        <taxon>Fungi incertae sedis</taxon>
        <taxon>Microsporidia</taxon>
        <taxon>Nosematidae</taxon>
        <taxon>Vairimorpha</taxon>
    </lineage>
</organism>
<dbReference type="SMART" id="SM01416">
    <property type="entry name" value="Ribosomal_L19e"/>
    <property type="match status" value="1"/>
</dbReference>
<dbReference type="Gene3D" id="1.10.1200.240">
    <property type="match status" value="1"/>
</dbReference>
<protein>
    <recommendedName>
        <fullName evidence="5">Large ribosomal subunit protein eL19 domain-containing protein</fullName>
    </recommendedName>
</protein>
<dbReference type="InterPro" id="IPR057259">
    <property type="entry name" value="Ribosomal_L19e"/>
</dbReference>
<dbReference type="InterPro" id="IPR000196">
    <property type="entry name" value="Ribosomal_eL19_dom"/>
</dbReference>
<evidence type="ECO:0000313" key="6">
    <source>
        <dbReference type="EMBL" id="EEQ82882.1"/>
    </source>
</evidence>
<dbReference type="HOGENOM" id="CLU_083919_1_1_1"/>
<dbReference type="STRING" id="578460.C4V7A7"/>
<dbReference type="NCBIfam" id="NF006343">
    <property type="entry name" value="PRK08570.1"/>
    <property type="match status" value="1"/>
</dbReference>
<dbReference type="AlphaFoldDB" id="C4V7A7"/>
<dbReference type="FunCoup" id="C4V7A7">
    <property type="interactions" value="180"/>
</dbReference>
<reference evidence="7" key="1">
    <citation type="journal article" date="2009" name="PLoS Pathog.">
        <title>Genomic analyses of the microsporidian Nosema ceranae, an emergent pathogen of honey bees.</title>
        <authorList>
            <person name="Cornman R.S."/>
            <person name="Chen Y.P."/>
            <person name="Schatz M.C."/>
            <person name="Street C."/>
            <person name="Zhao Y."/>
            <person name="Desany B."/>
            <person name="Egholm M."/>
            <person name="Hutchison S."/>
            <person name="Pettis J.S."/>
            <person name="Lipkin W.I."/>
            <person name="Evans J.D."/>
        </authorList>
    </citation>
    <scope>NUCLEOTIDE SEQUENCE [LARGE SCALE GENOMIC DNA]</scope>
    <source>
        <strain evidence="7">BRL01</strain>
    </source>
</reference>
<dbReference type="InParanoid" id="C4V7A7"/>
<evidence type="ECO:0000256" key="3">
    <source>
        <dbReference type="ARBA" id="ARBA00023274"/>
    </source>
</evidence>
<dbReference type="SUPFAM" id="SSF48140">
    <property type="entry name" value="Ribosomal protein L19 (L19e)"/>
    <property type="match status" value="1"/>
</dbReference>
<gene>
    <name evidence="6" type="ORF">NCER_100331</name>
</gene>
<keyword evidence="2" id="KW-0689">Ribosomal protein</keyword>
<proteinExistence type="inferred from homology"/>
<dbReference type="InterPro" id="IPR057260">
    <property type="entry name" value="Ribosomal_L19e_C"/>
</dbReference>
<name>C4V7A7_VAIC1</name>
<keyword evidence="3" id="KW-0687">Ribonucleoprotein</keyword>
<dbReference type="GO" id="GO:0022625">
    <property type="term" value="C:cytosolic large ribosomal subunit"/>
    <property type="evidence" value="ECO:0007669"/>
    <property type="project" value="InterPro"/>
</dbReference>
<keyword evidence="4" id="KW-0175">Coiled coil</keyword>
<sequence length="174" mass="20237">MENEKKVNKSEKARAMAAKILNCGKNKIWLDPSSKNQINQVSTRDQIRQLIDDNVIIKKLDKYNSKGRSRIYKEAVAKGRHMGLGKRLGTANARLNKKTLWIKKIRVMRRELKSMKEEGKISTEEYQLFRRRAKGNLFKNSVAMKEHIAKKQAAELRIKELEEQAKALKMQKSK</sequence>
<dbReference type="Pfam" id="PF25476">
    <property type="entry name" value="Ribosomal_L19e_C"/>
    <property type="match status" value="1"/>
</dbReference>
<evidence type="ECO:0000256" key="4">
    <source>
        <dbReference type="SAM" id="Coils"/>
    </source>
</evidence>
<dbReference type="OrthoDB" id="5407653at2759"/>
<dbReference type="FunFam" id="1.10.1650.10:FF:000001">
    <property type="entry name" value="Ribosomal protein L19"/>
    <property type="match status" value="1"/>
</dbReference>
<dbReference type="Gene3D" id="1.10.1650.10">
    <property type="match status" value="1"/>
</dbReference>
<dbReference type="EMBL" id="ACOL01000016">
    <property type="protein sequence ID" value="EEQ82882.1"/>
    <property type="molecule type" value="Genomic_DNA"/>
</dbReference>
<evidence type="ECO:0000259" key="5">
    <source>
        <dbReference type="SMART" id="SM01416"/>
    </source>
</evidence>
<dbReference type="OMA" id="WMLRIRA"/>
<comment type="similarity">
    <text evidence="1">Belongs to the eukaryotic ribosomal protein eL19 family.</text>
</comment>
<evidence type="ECO:0000313" key="7">
    <source>
        <dbReference type="Proteomes" id="UP000009082"/>
    </source>
</evidence>
<dbReference type="Pfam" id="PF01280">
    <property type="entry name" value="Ribosomal_L19e"/>
    <property type="match status" value="1"/>
</dbReference>
<dbReference type="InterPro" id="IPR039547">
    <property type="entry name" value="Ribosomal_eL19"/>
</dbReference>
<dbReference type="Proteomes" id="UP000009082">
    <property type="component" value="Unassembled WGS sequence"/>
</dbReference>
<dbReference type="PANTHER" id="PTHR10722">
    <property type="entry name" value="60S RIBOSOMAL PROTEIN L19"/>
    <property type="match status" value="1"/>
</dbReference>
<dbReference type="GO" id="GO:0006412">
    <property type="term" value="P:translation"/>
    <property type="evidence" value="ECO:0007669"/>
    <property type="project" value="InterPro"/>
</dbReference>
<dbReference type="GO" id="GO:0003735">
    <property type="term" value="F:structural constituent of ribosome"/>
    <property type="evidence" value="ECO:0007669"/>
    <property type="project" value="InterPro"/>
</dbReference>
<dbReference type="KEGG" id="nce:NCER_100331"/>